<evidence type="ECO:0000313" key="3">
    <source>
        <dbReference type="Proteomes" id="UP001057375"/>
    </source>
</evidence>
<feature type="compositionally biased region" description="Polar residues" evidence="1">
    <location>
        <begin position="165"/>
        <end position="174"/>
    </location>
</feature>
<organism evidence="2 3">
    <name type="scientific">Aduncisulcus paluster</name>
    <dbReference type="NCBI Taxonomy" id="2918883"/>
    <lineage>
        <taxon>Eukaryota</taxon>
        <taxon>Metamonada</taxon>
        <taxon>Carpediemonas-like organisms</taxon>
        <taxon>Aduncisulcus</taxon>
    </lineage>
</organism>
<evidence type="ECO:0000313" key="2">
    <source>
        <dbReference type="EMBL" id="GKT36554.1"/>
    </source>
</evidence>
<feature type="region of interest" description="Disordered" evidence="1">
    <location>
        <begin position="154"/>
        <end position="186"/>
    </location>
</feature>
<feature type="non-terminal residue" evidence="2">
    <location>
        <position position="186"/>
    </location>
</feature>
<protein>
    <submittedName>
        <fullName evidence="2">Spastin</fullName>
    </submittedName>
</protein>
<evidence type="ECO:0000256" key="1">
    <source>
        <dbReference type="SAM" id="MobiDB-lite"/>
    </source>
</evidence>
<name>A0ABQ5KYK3_9EUKA</name>
<comment type="caution">
    <text evidence="2">The sequence shown here is derived from an EMBL/GenBank/DDBJ whole genome shotgun (WGS) entry which is preliminary data.</text>
</comment>
<dbReference type="EMBL" id="BQXS01011250">
    <property type="protein sequence ID" value="GKT36554.1"/>
    <property type="molecule type" value="Genomic_DNA"/>
</dbReference>
<sequence>MEKSGGAFEVTLVRVRDLIKEAVQHEKDKKPEKAYENYCSVLSLIKDAFSTIPTRTDVDIRQRATLEKYYQHSYSRYSVQHSRLGISDPIIVSILPRIAAPGIVSSEDFKSCPIGTDDATRFNQLIDQLQLARHQAQLSSSSSSAVPKVFGSSSKKIAHKKALVPTQSKPSTAVSASAKKEEAELR</sequence>
<dbReference type="Proteomes" id="UP001057375">
    <property type="component" value="Unassembled WGS sequence"/>
</dbReference>
<keyword evidence="3" id="KW-1185">Reference proteome</keyword>
<accession>A0ABQ5KYK3</accession>
<proteinExistence type="predicted"/>
<gene>
    <name evidence="2" type="ORF">ADUPG1_009499</name>
</gene>
<reference evidence="2" key="1">
    <citation type="submission" date="2022-03" db="EMBL/GenBank/DDBJ databases">
        <title>Draft genome sequence of Aduncisulcus paluster, a free-living microaerophilic Fornicata.</title>
        <authorList>
            <person name="Yuyama I."/>
            <person name="Kume K."/>
            <person name="Tamura T."/>
            <person name="Inagaki Y."/>
            <person name="Hashimoto T."/>
        </authorList>
    </citation>
    <scope>NUCLEOTIDE SEQUENCE</scope>
    <source>
        <strain evidence="2">NY0171</strain>
    </source>
</reference>